<proteinExistence type="predicted"/>
<dbReference type="PANTHER" id="PTHR33739:SF5">
    <property type="entry name" value="MEDIATOR OF RNA POLYMERASE II TRANSCRIPTION SUBUNIT 33A"/>
    <property type="match status" value="1"/>
</dbReference>
<evidence type="ECO:0000313" key="2">
    <source>
        <dbReference type="Proteomes" id="UP001165190"/>
    </source>
</evidence>
<reference evidence="1" key="1">
    <citation type="submission" date="2023-05" db="EMBL/GenBank/DDBJ databases">
        <title>Genome and transcriptome analyses reveal genes involved in the formation of fine ridges on petal epidermal cells in Hibiscus trionum.</title>
        <authorList>
            <person name="Koshimizu S."/>
            <person name="Masuda S."/>
            <person name="Ishii T."/>
            <person name="Shirasu K."/>
            <person name="Hoshino A."/>
            <person name="Arita M."/>
        </authorList>
    </citation>
    <scope>NUCLEOTIDE SEQUENCE</scope>
    <source>
        <strain evidence="1">Hamamatsu line</strain>
    </source>
</reference>
<dbReference type="OrthoDB" id="1703684at2759"/>
<name>A0A9W7J0S6_HIBTR</name>
<evidence type="ECO:0000313" key="1">
    <source>
        <dbReference type="EMBL" id="GMJ03359.1"/>
    </source>
</evidence>
<accession>A0A9W7J0S6</accession>
<dbReference type="GO" id="GO:0016592">
    <property type="term" value="C:mediator complex"/>
    <property type="evidence" value="ECO:0007669"/>
    <property type="project" value="InterPro"/>
</dbReference>
<dbReference type="PANTHER" id="PTHR33739">
    <property type="entry name" value="OS07G0681500 PROTEIN"/>
    <property type="match status" value="1"/>
</dbReference>
<dbReference type="GO" id="GO:2000762">
    <property type="term" value="P:regulation of phenylpropanoid metabolic process"/>
    <property type="evidence" value="ECO:0007669"/>
    <property type="project" value="InterPro"/>
</dbReference>
<keyword evidence="2" id="KW-1185">Reference proteome</keyword>
<dbReference type="Proteomes" id="UP001165190">
    <property type="component" value="Unassembled WGS sequence"/>
</dbReference>
<protein>
    <submittedName>
        <fullName evidence="1">REF4-related 1</fullName>
    </submittedName>
</protein>
<dbReference type="AlphaFoldDB" id="A0A9W7J0S6"/>
<sequence length="68" mass="7626">MEFSLQSSRLWEEVIEQTKVAKEKGIDPLLWALQVSSSLSTSGVPLPSTELAHVLVNYLCWDNNIPIL</sequence>
<dbReference type="InterPro" id="IPR039638">
    <property type="entry name" value="MED33A/B"/>
</dbReference>
<gene>
    <name evidence="1" type="ORF">HRI_004005100</name>
</gene>
<dbReference type="EMBL" id="BSYR01000037">
    <property type="protein sequence ID" value="GMJ03359.1"/>
    <property type="molecule type" value="Genomic_DNA"/>
</dbReference>
<organism evidence="1 2">
    <name type="scientific">Hibiscus trionum</name>
    <name type="common">Flower of an hour</name>
    <dbReference type="NCBI Taxonomy" id="183268"/>
    <lineage>
        <taxon>Eukaryota</taxon>
        <taxon>Viridiplantae</taxon>
        <taxon>Streptophyta</taxon>
        <taxon>Embryophyta</taxon>
        <taxon>Tracheophyta</taxon>
        <taxon>Spermatophyta</taxon>
        <taxon>Magnoliopsida</taxon>
        <taxon>eudicotyledons</taxon>
        <taxon>Gunneridae</taxon>
        <taxon>Pentapetalae</taxon>
        <taxon>rosids</taxon>
        <taxon>malvids</taxon>
        <taxon>Malvales</taxon>
        <taxon>Malvaceae</taxon>
        <taxon>Malvoideae</taxon>
        <taxon>Hibiscus</taxon>
    </lineage>
</organism>
<comment type="caution">
    <text evidence="1">The sequence shown here is derived from an EMBL/GenBank/DDBJ whole genome shotgun (WGS) entry which is preliminary data.</text>
</comment>